<reference evidence="1" key="1">
    <citation type="submission" date="2015-10" db="EMBL/GenBank/DDBJ databases">
        <title>Daphnia magna gene sets from two clonal populations assembled and annotated with EvidentialGene.</title>
        <authorList>
            <person name="Gilbert D."/>
            <person name="Podicheti R."/>
            <person name="Orsini L."/>
            <person name="Colbourne J."/>
            <person name="Pfrender M."/>
        </authorList>
    </citation>
    <scope>NUCLEOTIDE SEQUENCE</scope>
</reference>
<name>A0A0N7ZK17_9CRUS</name>
<keyword evidence="3" id="KW-1185">Reference proteome</keyword>
<accession>A0A0N7ZK17</accession>
<proteinExistence type="predicted"/>
<gene>
    <name evidence="2" type="ORF">APZ42_009860</name>
</gene>
<organism evidence="1">
    <name type="scientific">Daphnia magna</name>
    <dbReference type="NCBI Taxonomy" id="35525"/>
    <lineage>
        <taxon>Eukaryota</taxon>
        <taxon>Metazoa</taxon>
        <taxon>Ecdysozoa</taxon>
        <taxon>Arthropoda</taxon>
        <taxon>Crustacea</taxon>
        <taxon>Branchiopoda</taxon>
        <taxon>Diplostraca</taxon>
        <taxon>Cladocera</taxon>
        <taxon>Anomopoda</taxon>
        <taxon>Daphniidae</taxon>
        <taxon>Daphnia</taxon>
    </lineage>
</organism>
<reference evidence="1" key="2">
    <citation type="submission" date="2015-10" db="EMBL/GenBank/DDBJ databases">
        <authorList>
            <person name="Gilbert D.G."/>
        </authorList>
    </citation>
    <scope>NUCLEOTIDE SEQUENCE</scope>
</reference>
<dbReference type="Proteomes" id="UP000076858">
    <property type="component" value="Unassembled WGS sequence"/>
</dbReference>
<sequence>MPLCLWLDEESINGLLLNADIFVSTMSTQFRIDINFVTHGLAEIPTSNFDIFI</sequence>
<dbReference type="EMBL" id="LRGB01026363">
    <property type="protein sequence ID" value="KZR96034.1"/>
    <property type="molecule type" value="Genomic_DNA"/>
</dbReference>
<protein>
    <submittedName>
        <fullName evidence="1">Uncharacterized protein</fullName>
    </submittedName>
</protein>
<evidence type="ECO:0000313" key="1">
    <source>
        <dbReference type="EMBL" id="JAI85600.1"/>
    </source>
</evidence>
<dbReference type="EMBL" id="GDIP01237801">
    <property type="protein sequence ID" value="JAI85600.1"/>
    <property type="molecule type" value="Transcribed_RNA"/>
</dbReference>
<reference evidence="2 3" key="3">
    <citation type="submission" date="2016-03" db="EMBL/GenBank/DDBJ databases">
        <title>EvidentialGene: Evidence-directed Construction of Genes on Genomes.</title>
        <authorList>
            <person name="Gilbert D.G."/>
            <person name="Choi J.-H."/>
            <person name="Mockaitis K."/>
            <person name="Colbourne J."/>
            <person name="Pfrender M."/>
        </authorList>
    </citation>
    <scope>NUCLEOTIDE SEQUENCE [LARGE SCALE GENOMIC DNA]</scope>
    <source>
        <strain evidence="2 3">Xinb3</strain>
        <tissue evidence="2">Complete organism</tissue>
    </source>
</reference>
<evidence type="ECO:0000313" key="3">
    <source>
        <dbReference type="Proteomes" id="UP000076858"/>
    </source>
</evidence>
<evidence type="ECO:0000313" key="2">
    <source>
        <dbReference type="EMBL" id="KZR96034.1"/>
    </source>
</evidence>
<dbReference type="AlphaFoldDB" id="A0A0N7ZK17"/>